<gene>
    <name evidence="1" type="ORF">JD844_025974</name>
</gene>
<proteinExistence type="predicted"/>
<protein>
    <submittedName>
        <fullName evidence="1">Uncharacterized protein</fullName>
    </submittedName>
</protein>
<name>A0ABQ7SEB3_PHRPL</name>
<dbReference type="EMBL" id="JAIPUX010005290">
    <property type="protein sequence ID" value="KAH0615675.1"/>
    <property type="molecule type" value="Genomic_DNA"/>
</dbReference>
<evidence type="ECO:0000313" key="1">
    <source>
        <dbReference type="EMBL" id="KAH0615675.1"/>
    </source>
</evidence>
<comment type="caution">
    <text evidence="1">The sequence shown here is derived from an EMBL/GenBank/DDBJ whole genome shotgun (WGS) entry which is preliminary data.</text>
</comment>
<sequence length="106" mass="12121">MKPDRARTSSTMPMRKIHRSLQRLCLENIAGNMQCLWAKDYTDNYLNEYQFRYIQGPFSELGERHAATGRGGEAGREVCWGVCCLRAPGTQSTKVHLGKGQSKQRW</sequence>
<organism evidence="1 2">
    <name type="scientific">Phrynosoma platyrhinos</name>
    <name type="common">Desert horned lizard</name>
    <dbReference type="NCBI Taxonomy" id="52577"/>
    <lineage>
        <taxon>Eukaryota</taxon>
        <taxon>Metazoa</taxon>
        <taxon>Chordata</taxon>
        <taxon>Craniata</taxon>
        <taxon>Vertebrata</taxon>
        <taxon>Euteleostomi</taxon>
        <taxon>Lepidosauria</taxon>
        <taxon>Squamata</taxon>
        <taxon>Bifurcata</taxon>
        <taxon>Unidentata</taxon>
        <taxon>Episquamata</taxon>
        <taxon>Toxicofera</taxon>
        <taxon>Iguania</taxon>
        <taxon>Phrynosomatidae</taxon>
        <taxon>Phrynosomatinae</taxon>
        <taxon>Phrynosoma</taxon>
    </lineage>
</organism>
<reference evidence="1 2" key="1">
    <citation type="journal article" date="2022" name="Gigascience">
        <title>A chromosome-level genome assembly and annotation of the desert horned lizard, Phrynosoma platyrhinos, provides insight into chromosomal rearrangements among reptiles.</title>
        <authorList>
            <person name="Koochekian N."/>
            <person name="Ascanio A."/>
            <person name="Farleigh K."/>
            <person name="Card D.C."/>
            <person name="Schield D.R."/>
            <person name="Castoe T.A."/>
            <person name="Jezkova T."/>
        </authorList>
    </citation>
    <scope>NUCLEOTIDE SEQUENCE [LARGE SCALE GENOMIC DNA]</scope>
    <source>
        <strain evidence="1">NK-2021</strain>
    </source>
</reference>
<dbReference type="Proteomes" id="UP000826234">
    <property type="component" value="Unassembled WGS sequence"/>
</dbReference>
<accession>A0ABQ7SEB3</accession>
<keyword evidence="2" id="KW-1185">Reference proteome</keyword>
<evidence type="ECO:0000313" key="2">
    <source>
        <dbReference type="Proteomes" id="UP000826234"/>
    </source>
</evidence>